<protein>
    <recommendedName>
        <fullName evidence="4">Leucine Rich Repeat family protein</fullName>
    </recommendedName>
</protein>
<dbReference type="GO" id="GO:0016477">
    <property type="term" value="P:cell migration"/>
    <property type="evidence" value="ECO:0007669"/>
    <property type="project" value="TreeGrafter"/>
</dbReference>
<evidence type="ECO:0000313" key="2">
    <source>
        <dbReference type="EMBL" id="OHS93440.1"/>
    </source>
</evidence>
<keyword evidence="3" id="KW-1185">Reference proteome</keyword>
<name>A0A1J4J1P3_9EUKA</name>
<dbReference type="RefSeq" id="XP_068346577.1">
    <property type="nucleotide sequence ID" value="XM_068513121.1"/>
</dbReference>
<sequence length="835" mass="95422">MENKNSEILPQILELSQLQYDDIIFLKNTKKINSHGLPNKKYLAATTHCIYLFEKRSLRRGLKMSRRYGWESLKSIQQNEKNQLVFTFDDRPFTISDTENDAILEPIAGMLATIFAPEERPELNISHSVIQNMRPKENPPLWRLKFKAYLHNKNVPEEIGNVYKKINYNEPLNFGVFANFSELFEEILDSFLVQPKVKNVIFQNVSIDWAQIAVFVKQNLNLTKLEFNLPIDPNFIFFADALAENENTKIKTLRFFDQDIGADFASPLSKIILSQKIENLGIVNQLTSSGYQALTPLLLDLSEFQSITTFDISGCKCLVPEFILIQLINLTCLKMNSCQIDLCVLFEDLSKNRHIPLTDLYVCDNYCSKDLDINFTLSNNIRNFTADNVVWNGDSLSKFFQIVSNDSDRAFNLSLKNCQITVQDWELLDEFLQNFYSDSIQTLDFSGNQIESGFCTFLNNSSNLTKLIVEGVFCLFDSSIEIFSKYISTNNTLEELYIRGTEARYMGESAKFLLNALKTNNCLQILDISHNKIGPQVCSMIGDTVDKNSTLTNIYFDSNNPYDLFALRTLVSRVSKMNTAVGIHLPMTDLYQMKASNLIRDNDICEMNTTLKEIPKRRTNLNNQSTENGFINLRAARLTGSNYPILNISSISRSRPQSSTIPKLPNRGSFQSKTPNPLPYNINSQNSNRNTPPIMPKSSNTPINLSTTQKAQFSQSNTNLHVENESPVPVFSRQRRLCSMDNISAIYYGKDRNSARIRKSRRSSDLIFTEDEDKIPPEAQALINQIQEEYVSDAQWIQFLNDIPPLGFEKANAEFDKQFSYYSLLRALQTIKPSA</sequence>
<dbReference type="SUPFAM" id="SSF52047">
    <property type="entry name" value="RNI-like"/>
    <property type="match status" value="1"/>
</dbReference>
<dbReference type="AlphaFoldDB" id="A0A1J4J1P3"/>
<dbReference type="Proteomes" id="UP000179807">
    <property type="component" value="Unassembled WGS sequence"/>
</dbReference>
<reference evidence="2" key="1">
    <citation type="submission" date="2016-10" db="EMBL/GenBank/DDBJ databases">
        <authorList>
            <person name="Benchimol M."/>
            <person name="Almeida L.G."/>
            <person name="Vasconcelos A.T."/>
            <person name="Perreira-Neves A."/>
            <person name="Rosa I.A."/>
            <person name="Tasca T."/>
            <person name="Bogo M.R."/>
            <person name="de Souza W."/>
        </authorList>
    </citation>
    <scope>NUCLEOTIDE SEQUENCE [LARGE SCALE GENOMIC DNA]</scope>
    <source>
        <strain evidence="2">K</strain>
    </source>
</reference>
<organism evidence="2 3">
    <name type="scientific">Tritrichomonas foetus</name>
    <dbReference type="NCBI Taxonomy" id="1144522"/>
    <lineage>
        <taxon>Eukaryota</taxon>
        <taxon>Metamonada</taxon>
        <taxon>Parabasalia</taxon>
        <taxon>Tritrichomonadida</taxon>
        <taxon>Tritrichomonadidae</taxon>
        <taxon>Tritrichomonas</taxon>
    </lineage>
</organism>
<dbReference type="InterPro" id="IPR051279">
    <property type="entry name" value="PP1-Reg/Actin-Interact_Protein"/>
</dbReference>
<dbReference type="PANTHER" id="PTHR24112">
    <property type="entry name" value="LEUCINE-RICH REPEAT, ISOFORM F-RELATED"/>
    <property type="match status" value="1"/>
</dbReference>
<dbReference type="Gene3D" id="3.80.10.10">
    <property type="entry name" value="Ribonuclease Inhibitor"/>
    <property type="match status" value="1"/>
</dbReference>
<dbReference type="EMBL" id="MLAK01001403">
    <property type="protein sequence ID" value="OHS93440.1"/>
    <property type="molecule type" value="Genomic_DNA"/>
</dbReference>
<dbReference type="GO" id="GO:0030027">
    <property type="term" value="C:lamellipodium"/>
    <property type="evidence" value="ECO:0007669"/>
    <property type="project" value="TreeGrafter"/>
</dbReference>
<dbReference type="GO" id="GO:0034315">
    <property type="term" value="P:regulation of Arp2/3 complex-mediated actin nucleation"/>
    <property type="evidence" value="ECO:0007669"/>
    <property type="project" value="TreeGrafter"/>
</dbReference>
<dbReference type="PANTHER" id="PTHR24112:SF64">
    <property type="entry name" value="CHROMOSOME UNDETERMINED SCAFFOLD_46, WHOLE GENOME SHOTGUN SEQUENCE"/>
    <property type="match status" value="1"/>
</dbReference>
<evidence type="ECO:0008006" key="4">
    <source>
        <dbReference type="Google" id="ProtNLM"/>
    </source>
</evidence>
<proteinExistence type="predicted"/>
<accession>A0A1J4J1P3</accession>
<feature type="region of interest" description="Disordered" evidence="1">
    <location>
        <begin position="654"/>
        <end position="678"/>
    </location>
</feature>
<dbReference type="GO" id="GO:0005886">
    <property type="term" value="C:plasma membrane"/>
    <property type="evidence" value="ECO:0007669"/>
    <property type="project" value="TreeGrafter"/>
</dbReference>
<dbReference type="OrthoDB" id="10682636at2759"/>
<comment type="caution">
    <text evidence="2">The sequence shown here is derived from an EMBL/GenBank/DDBJ whole genome shotgun (WGS) entry which is preliminary data.</text>
</comment>
<evidence type="ECO:0000313" key="3">
    <source>
        <dbReference type="Proteomes" id="UP000179807"/>
    </source>
</evidence>
<feature type="compositionally biased region" description="Polar residues" evidence="1">
    <location>
        <begin position="668"/>
        <end position="678"/>
    </location>
</feature>
<gene>
    <name evidence="2" type="ORF">TRFO_40295</name>
</gene>
<dbReference type="GeneID" id="94847825"/>
<evidence type="ECO:0000256" key="1">
    <source>
        <dbReference type="SAM" id="MobiDB-lite"/>
    </source>
</evidence>
<dbReference type="VEuPathDB" id="TrichDB:TRFO_40295"/>
<dbReference type="InterPro" id="IPR032675">
    <property type="entry name" value="LRR_dom_sf"/>
</dbReference>